<keyword evidence="3" id="KW-1185">Reference proteome</keyword>
<feature type="domain" description="DUF551" evidence="1">
    <location>
        <begin position="3"/>
        <end position="61"/>
    </location>
</feature>
<evidence type="ECO:0000313" key="3">
    <source>
        <dbReference type="Proteomes" id="UP000651852"/>
    </source>
</evidence>
<dbReference type="EMBL" id="JACONW010000002">
    <property type="protein sequence ID" value="MBC3948320.1"/>
    <property type="molecule type" value="Genomic_DNA"/>
</dbReference>
<accession>A0ABR7AUA8</accession>
<dbReference type="Proteomes" id="UP000651852">
    <property type="component" value="Unassembled WGS sequence"/>
</dbReference>
<evidence type="ECO:0000259" key="1">
    <source>
        <dbReference type="Pfam" id="PF04448"/>
    </source>
</evidence>
<dbReference type="Pfam" id="PF04448">
    <property type="entry name" value="DUF551"/>
    <property type="match status" value="1"/>
</dbReference>
<protein>
    <submittedName>
        <fullName evidence="2">DUF551 domain-containing protein</fullName>
    </submittedName>
</protein>
<name>A0ABR7AUA8_9PSED</name>
<proteinExistence type="predicted"/>
<comment type="caution">
    <text evidence="2">The sequence shown here is derived from an EMBL/GenBank/DDBJ whole genome shotgun (WGS) entry which is preliminary data.</text>
</comment>
<sequence>MSEWIPVTEQLPEPGQIVLVYRSNAPMSEEMVVRTSFLYVGGYWSAWSQPTYWMPLPQPPTA</sequence>
<reference evidence="2 3" key="1">
    <citation type="submission" date="2020-08" db="EMBL/GenBank/DDBJ databases">
        <title>Putative novel bacterial strains isolated from necrotic wheat leaf tissues caused by Xanthomonas translucens.</title>
        <authorList>
            <person name="Tambong J.T."/>
        </authorList>
    </citation>
    <scope>NUCLEOTIDE SEQUENCE [LARGE SCALE GENOMIC DNA]</scope>
    <source>
        <strain evidence="2 3">DOAB 1069</strain>
    </source>
</reference>
<gene>
    <name evidence="2" type="ORF">H8S59_00845</name>
</gene>
<dbReference type="InterPro" id="IPR007539">
    <property type="entry name" value="DUF551"/>
</dbReference>
<dbReference type="RefSeq" id="WP_187520119.1">
    <property type="nucleotide sequence ID" value="NZ_JACONW010000002.1"/>
</dbReference>
<organism evidence="2 3">
    <name type="scientific">Pseudomonas folii</name>
    <dbReference type="NCBI Taxonomy" id="2762593"/>
    <lineage>
        <taxon>Bacteria</taxon>
        <taxon>Pseudomonadati</taxon>
        <taxon>Pseudomonadota</taxon>
        <taxon>Gammaproteobacteria</taxon>
        <taxon>Pseudomonadales</taxon>
        <taxon>Pseudomonadaceae</taxon>
        <taxon>Pseudomonas</taxon>
    </lineage>
</organism>
<evidence type="ECO:0000313" key="2">
    <source>
        <dbReference type="EMBL" id="MBC3948320.1"/>
    </source>
</evidence>